<dbReference type="PANTHER" id="PTHR21310">
    <property type="entry name" value="AMINOGLYCOSIDE PHOSPHOTRANSFERASE-RELATED-RELATED"/>
    <property type="match status" value="1"/>
</dbReference>
<organism evidence="2 3">
    <name type="scientific">Embleya scabrispora</name>
    <dbReference type="NCBI Taxonomy" id="159449"/>
    <lineage>
        <taxon>Bacteria</taxon>
        <taxon>Bacillati</taxon>
        <taxon>Actinomycetota</taxon>
        <taxon>Actinomycetes</taxon>
        <taxon>Kitasatosporales</taxon>
        <taxon>Streptomycetaceae</taxon>
        <taxon>Embleya</taxon>
    </lineage>
</organism>
<dbReference type="Gene3D" id="3.90.1200.10">
    <property type="match status" value="1"/>
</dbReference>
<evidence type="ECO:0000259" key="1">
    <source>
        <dbReference type="Pfam" id="PF01636"/>
    </source>
</evidence>
<gene>
    <name evidence="2" type="ORF">B4N89_03965</name>
</gene>
<dbReference type="EMBL" id="MWQN01000001">
    <property type="protein sequence ID" value="OPC80215.1"/>
    <property type="molecule type" value="Genomic_DNA"/>
</dbReference>
<keyword evidence="2" id="KW-0808">Transferase</keyword>
<feature type="domain" description="Aminoglycoside phosphotransferase" evidence="1">
    <location>
        <begin position="51"/>
        <end position="235"/>
    </location>
</feature>
<dbReference type="STRING" id="159449.B4N89_03965"/>
<keyword evidence="3" id="KW-1185">Reference proteome</keyword>
<dbReference type="SUPFAM" id="SSF56112">
    <property type="entry name" value="Protein kinase-like (PK-like)"/>
    <property type="match status" value="1"/>
</dbReference>
<evidence type="ECO:0000313" key="2">
    <source>
        <dbReference type="EMBL" id="OPC80215.1"/>
    </source>
</evidence>
<dbReference type="eggNOG" id="COG0510">
    <property type="taxonomic scope" value="Bacteria"/>
</dbReference>
<proteinExistence type="predicted"/>
<dbReference type="InterPro" id="IPR011009">
    <property type="entry name" value="Kinase-like_dom_sf"/>
</dbReference>
<dbReference type="InterPro" id="IPR051678">
    <property type="entry name" value="AGP_Transferase"/>
</dbReference>
<accession>A0A1T3NTZ4</accession>
<sequence>MLQQGPGPEAVAALAARVCPGFTAGAVLRRTPRSLLLSGSVGRGPVVVKYLTDPSPHWLQRFRHEVNAYRTFTRQRPPVRVPRLIAADPERRILVMEHVAGRPAANERHPGTALARTDVRAVLHTFATLNRWKPPPGSFPLAFDYPARVDRYHKLGLLTDRDAGDLAQLLRGLSRVPAQFCHGDAVLSNVLLTAQGAALVDWESSGYHLPGYDLAVLWTLLARDPMTRRQLIQTAQQSGSLSRDAFLVNLMLVLVREIRLNDVGPVGEEQRRLLRRLHDDCGMVRRAVRAAIGTR</sequence>
<dbReference type="Pfam" id="PF01636">
    <property type="entry name" value="APH"/>
    <property type="match status" value="1"/>
</dbReference>
<reference evidence="2 3" key="1">
    <citation type="submission" date="2017-03" db="EMBL/GenBank/DDBJ databases">
        <title>Draft genome sequence of Streptomyces scabrisporus NF3, endophyte isolated from Amphipterygium adstringens.</title>
        <authorList>
            <person name="Vazquez M."/>
            <person name="Ceapa C.D."/>
            <person name="Rodriguez Luna D."/>
            <person name="Sanchez Esquivel S."/>
        </authorList>
    </citation>
    <scope>NUCLEOTIDE SEQUENCE [LARGE SCALE GENOMIC DNA]</scope>
    <source>
        <strain evidence="2 3">NF3</strain>
    </source>
</reference>
<evidence type="ECO:0000313" key="3">
    <source>
        <dbReference type="Proteomes" id="UP000190037"/>
    </source>
</evidence>
<dbReference type="PANTHER" id="PTHR21310:SF40">
    <property type="entry name" value="AMINOGLYCOSIDE PHOSPHOTRANSFERASE DOMAIN-CONTAINING PROTEIN-RELATED"/>
    <property type="match status" value="1"/>
</dbReference>
<dbReference type="Proteomes" id="UP000190037">
    <property type="component" value="Unassembled WGS sequence"/>
</dbReference>
<name>A0A1T3NTZ4_9ACTN</name>
<protein>
    <submittedName>
        <fullName evidence="2">Phosphotransferase</fullName>
    </submittedName>
</protein>
<dbReference type="InterPro" id="IPR002575">
    <property type="entry name" value="Aminoglycoside_PTrfase"/>
</dbReference>
<dbReference type="RefSeq" id="WP_078974478.1">
    <property type="nucleotide sequence ID" value="NZ_MWQN01000001.1"/>
</dbReference>
<dbReference type="OrthoDB" id="4524722at2"/>
<dbReference type="AlphaFoldDB" id="A0A1T3NTZ4"/>
<dbReference type="GO" id="GO:0016740">
    <property type="term" value="F:transferase activity"/>
    <property type="evidence" value="ECO:0007669"/>
    <property type="project" value="UniProtKB-KW"/>
</dbReference>
<comment type="caution">
    <text evidence="2">The sequence shown here is derived from an EMBL/GenBank/DDBJ whole genome shotgun (WGS) entry which is preliminary data.</text>
</comment>